<evidence type="ECO:0000256" key="4">
    <source>
        <dbReference type="ARBA" id="ARBA00022692"/>
    </source>
</evidence>
<evidence type="ECO:0000256" key="8">
    <source>
        <dbReference type="ARBA" id="ARBA00022968"/>
    </source>
</evidence>
<dbReference type="FunFam" id="3.30.450.50:FF:000006">
    <property type="entry name" value="Vesicle-associated membrane protein 7"/>
    <property type="match status" value="1"/>
</dbReference>
<protein>
    <recommendedName>
        <fullName evidence="22">Vesicle-associated membrane protein 7</fullName>
    </recommendedName>
    <alternativeName>
        <fullName evidence="23">Synaptobrevin-like protein 1</fullName>
    </alternativeName>
</protein>
<dbReference type="InterPro" id="IPR042855">
    <property type="entry name" value="V_SNARE_CC"/>
</dbReference>
<keyword evidence="12 24" id="KW-0175">Coiled coil</keyword>
<dbReference type="AlphaFoldDB" id="A0A087UNC0"/>
<evidence type="ECO:0000313" key="28">
    <source>
        <dbReference type="EMBL" id="KFM78859.1"/>
    </source>
</evidence>
<dbReference type="Gene3D" id="3.30.450.50">
    <property type="entry name" value="Longin domain"/>
    <property type="match status" value="1"/>
</dbReference>
<dbReference type="GO" id="GO:0031201">
    <property type="term" value="C:SNARE complex"/>
    <property type="evidence" value="ECO:0007669"/>
    <property type="project" value="TreeGrafter"/>
</dbReference>
<evidence type="ECO:0000256" key="25">
    <source>
        <dbReference type="SAM" id="Phobius"/>
    </source>
</evidence>
<dbReference type="GO" id="GO:0030658">
    <property type="term" value="C:transport vesicle membrane"/>
    <property type="evidence" value="ECO:0007669"/>
    <property type="project" value="UniProtKB-SubCell"/>
</dbReference>
<evidence type="ECO:0000256" key="9">
    <source>
        <dbReference type="ARBA" id="ARBA00022989"/>
    </source>
</evidence>
<keyword evidence="4 25" id="KW-0812">Transmembrane</keyword>
<evidence type="ECO:0000256" key="23">
    <source>
        <dbReference type="ARBA" id="ARBA00042194"/>
    </source>
</evidence>
<sequence length="215" mass="24263">MPILYAVVAHGTSVLAKYARCAGNFSEVTEQIIAKISPEQPKLTYSHGSYLFHYAYEDEIVYLCITDDDFDRSRAFIFLNEIKKKFQISYGSRALTALPYAMNSEFSRVLASQMKYFSESRDVDKLTKVQGEIDELKEIMVQNIDSVANRGEKLELLVDKTENLTSASVTFRKTSRNLARSMCIKNVKITVITILVMIVILYIIVSASCGGLAWP</sequence>
<evidence type="ECO:0000256" key="11">
    <source>
        <dbReference type="ARBA" id="ARBA00023034"/>
    </source>
</evidence>
<dbReference type="GO" id="GO:0000149">
    <property type="term" value="F:SNARE binding"/>
    <property type="evidence" value="ECO:0007669"/>
    <property type="project" value="TreeGrafter"/>
</dbReference>
<reference evidence="28 29" key="1">
    <citation type="submission" date="2013-11" db="EMBL/GenBank/DDBJ databases">
        <title>Genome sequencing of Stegodyphus mimosarum.</title>
        <authorList>
            <person name="Bechsgaard J."/>
        </authorList>
    </citation>
    <scope>NUCLEOTIDE SEQUENCE [LARGE SCALE GENOMIC DNA]</scope>
</reference>
<keyword evidence="3" id="KW-0813">Transport</keyword>
<dbReference type="GO" id="GO:0005484">
    <property type="term" value="F:SNAP receptor activity"/>
    <property type="evidence" value="ECO:0007669"/>
    <property type="project" value="TreeGrafter"/>
</dbReference>
<dbReference type="PRINTS" id="PR00219">
    <property type="entry name" value="SYNAPTOBREVN"/>
</dbReference>
<dbReference type="InterPro" id="IPR051097">
    <property type="entry name" value="Synaptobrevin-like_transport"/>
</dbReference>
<dbReference type="PROSITE" id="PS50892">
    <property type="entry name" value="V_SNARE"/>
    <property type="match status" value="1"/>
</dbReference>
<dbReference type="Gene3D" id="1.20.5.110">
    <property type="match status" value="1"/>
</dbReference>
<evidence type="ECO:0000256" key="3">
    <source>
        <dbReference type="ARBA" id="ARBA00022448"/>
    </source>
</evidence>
<comment type="similarity">
    <text evidence="2">Belongs to the synaptobrevin family.</text>
</comment>
<dbReference type="InterPro" id="IPR001388">
    <property type="entry name" value="Synaptobrevin-like"/>
</dbReference>
<organism evidence="28 29">
    <name type="scientific">Stegodyphus mimosarum</name>
    <name type="common">African social velvet spider</name>
    <dbReference type="NCBI Taxonomy" id="407821"/>
    <lineage>
        <taxon>Eukaryota</taxon>
        <taxon>Metazoa</taxon>
        <taxon>Ecdysozoa</taxon>
        <taxon>Arthropoda</taxon>
        <taxon>Chelicerata</taxon>
        <taxon>Arachnida</taxon>
        <taxon>Araneae</taxon>
        <taxon>Araneomorphae</taxon>
        <taxon>Entelegynae</taxon>
        <taxon>Eresoidea</taxon>
        <taxon>Eresidae</taxon>
        <taxon>Stegodyphus</taxon>
    </lineage>
</organism>
<feature type="domain" description="Longin" evidence="26">
    <location>
        <begin position="3"/>
        <end position="110"/>
    </location>
</feature>
<keyword evidence="15" id="KW-0968">Cytoplasmic vesicle</keyword>
<keyword evidence="5" id="KW-0967">Endosome</keyword>
<evidence type="ECO:0000256" key="21">
    <source>
        <dbReference type="ARBA" id="ARBA00037875"/>
    </source>
</evidence>
<comment type="subcellular location">
    <subcellularLocation>
        <location evidence="21">Cytoplasmic vesicle</location>
        <location evidence="21">Phagosome membrane</location>
        <topology evidence="21">Single-pass type IV membrane protein</topology>
    </subcellularLocation>
    <subcellularLocation>
        <location evidence="18">Cytoplasmic vesicle</location>
        <location evidence="18">Secretory vesicle membrane</location>
        <topology evidence="18">Single-pass type IV membrane protein</topology>
    </subcellularLocation>
    <subcellularLocation>
        <location evidence="1">Endoplasmic reticulum membrane</location>
        <topology evidence="1">Single-pass type IV membrane protein</topology>
    </subcellularLocation>
    <subcellularLocation>
        <location evidence="17">Golgi apparatus</location>
        <location evidence="17">trans-Golgi network membrane</location>
        <topology evidence="17">Single-pass type IV membrane protein</topology>
    </subcellularLocation>
    <subcellularLocation>
        <location evidence="19">Late endosome membrane</location>
        <topology evidence="19">Single-pass type IV membrane protein</topology>
    </subcellularLocation>
    <subcellularLocation>
        <location evidence="20">Lysosome membrane</location>
        <topology evidence="20">Single-pass type IV membrane protein</topology>
    </subcellularLocation>
    <subcellularLocation>
        <location evidence="16">Synapse</location>
    </subcellularLocation>
</comment>
<keyword evidence="6" id="KW-0256">Endoplasmic reticulum</keyword>
<gene>
    <name evidence="28" type="ORF">X975_04790</name>
</gene>
<dbReference type="GO" id="GO:0030670">
    <property type="term" value="C:phagocytic vesicle membrane"/>
    <property type="evidence" value="ECO:0007669"/>
    <property type="project" value="UniProtKB-SubCell"/>
</dbReference>
<dbReference type="GO" id="GO:0015031">
    <property type="term" value="P:protein transport"/>
    <property type="evidence" value="ECO:0007669"/>
    <property type="project" value="UniProtKB-KW"/>
</dbReference>
<evidence type="ECO:0000256" key="6">
    <source>
        <dbReference type="ARBA" id="ARBA00022824"/>
    </source>
</evidence>
<dbReference type="Pfam" id="PF00957">
    <property type="entry name" value="Synaptobrevin"/>
    <property type="match status" value="1"/>
</dbReference>
<keyword evidence="13 25" id="KW-0472">Membrane</keyword>
<evidence type="ECO:0000313" key="29">
    <source>
        <dbReference type="Proteomes" id="UP000054359"/>
    </source>
</evidence>
<feature type="domain" description="V-SNARE coiled-coil homology" evidence="27">
    <location>
        <begin position="125"/>
        <end position="185"/>
    </location>
</feature>
<dbReference type="STRING" id="407821.A0A087UNC0"/>
<keyword evidence="29" id="KW-1185">Reference proteome</keyword>
<dbReference type="PANTHER" id="PTHR21136">
    <property type="entry name" value="SNARE PROTEINS"/>
    <property type="match status" value="1"/>
</dbReference>
<dbReference type="SUPFAM" id="SSF64356">
    <property type="entry name" value="SNARE-like"/>
    <property type="match status" value="1"/>
</dbReference>
<dbReference type="FunFam" id="1.20.5.110:FF:000004">
    <property type="entry name" value="Vesicle-associated membrane protein 7"/>
    <property type="match status" value="1"/>
</dbReference>
<dbReference type="SMART" id="SM01270">
    <property type="entry name" value="Longin"/>
    <property type="match status" value="1"/>
</dbReference>
<keyword evidence="10" id="KW-0770">Synapse</keyword>
<evidence type="ECO:0000256" key="19">
    <source>
        <dbReference type="ARBA" id="ARBA00037845"/>
    </source>
</evidence>
<evidence type="ECO:0000256" key="1">
    <source>
        <dbReference type="ARBA" id="ARBA00004163"/>
    </source>
</evidence>
<dbReference type="InterPro" id="IPR011012">
    <property type="entry name" value="Longin-like_dom_sf"/>
</dbReference>
<dbReference type="GO" id="GO:0120025">
    <property type="term" value="C:plasma membrane bounded cell projection"/>
    <property type="evidence" value="ECO:0007669"/>
    <property type="project" value="UniProtKB-ARBA"/>
</dbReference>
<evidence type="ECO:0000256" key="13">
    <source>
        <dbReference type="ARBA" id="ARBA00023136"/>
    </source>
</evidence>
<accession>A0A087UNC0</accession>
<dbReference type="GO" id="GO:0005789">
    <property type="term" value="C:endoplasmic reticulum membrane"/>
    <property type="evidence" value="ECO:0007669"/>
    <property type="project" value="UniProtKB-SubCell"/>
</dbReference>
<dbReference type="GO" id="GO:0006887">
    <property type="term" value="P:exocytosis"/>
    <property type="evidence" value="ECO:0007669"/>
    <property type="project" value="TreeGrafter"/>
</dbReference>
<evidence type="ECO:0000256" key="24">
    <source>
        <dbReference type="PROSITE-ProRule" id="PRU00290"/>
    </source>
</evidence>
<dbReference type="GO" id="GO:0005794">
    <property type="term" value="C:Golgi apparatus"/>
    <property type="evidence" value="ECO:0007669"/>
    <property type="project" value="UniProtKB-SubCell"/>
</dbReference>
<evidence type="ECO:0000259" key="26">
    <source>
        <dbReference type="PROSITE" id="PS50859"/>
    </source>
</evidence>
<dbReference type="GO" id="GO:0006906">
    <property type="term" value="P:vesicle fusion"/>
    <property type="evidence" value="ECO:0007669"/>
    <property type="project" value="TreeGrafter"/>
</dbReference>
<dbReference type="GO" id="GO:0031902">
    <property type="term" value="C:late endosome membrane"/>
    <property type="evidence" value="ECO:0007669"/>
    <property type="project" value="UniProtKB-SubCell"/>
</dbReference>
<evidence type="ECO:0000256" key="17">
    <source>
        <dbReference type="ARBA" id="ARBA00037801"/>
    </source>
</evidence>
<dbReference type="CDD" id="cd15871">
    <property type="entry name" value="R-SNARE_VAMP7"/>
    <property type="match status" value="1"/>
</dbReference>
<name>A0A087UNC0_STEMI</name>
<dbReference type="Pfam" id="PF13774">
    <property type="entry name" value="Longin"/>
    <property type="match status" value="1"/>
</dbReference>
<keyword evidence="14" id="KW-0458">Lysosome</keyword>
<dbReference type="PROSITE" id="PS50859">
    <property type="entry name" value="LONGIN"/>
    <property type="match status" value="1"/>
</dbReference>
<dbReference type="InterPro" id="IPR010908">
    <property type="entry name" value="Longin_dom"/>
</dbReference>
<evidence type="ECO:0000256" key="12">
    <source>
        <dbReference type="ARBA" id="ARBA00023054"/>
    </source>
</evidence>
<evidence type="ECO:0000256" key="10">
    <source>
        <dbReference type="ARBA" id="ARBA00023018"/>
    </source>
</evidence>
<evidence type="ECO:0000256" key="5">
    <source>
        <dbReference type="ARBA" id="ARBA00022753"/>
    </source>
</evidence>
<dbReference type="OMA" id="NTKLMIM"/>
<evidence type="ECO:0000259" key="27">
    <source>
        <dbReference type="PROSITE" id="PS50892"/>
    </source>
</evidence>
<dbReference type="SUPFAM" id="SSF58038">
    <property type="entry name" value="SNARE fusion complex"/>
    <property type="match status" value="1"/>
</dbReference>
<dbReference type="EMBL" id="KK120696">
    <property type="protein sequence ID" value="KFM78859.1"/>
    <property type="molecule type" value="Genomic_DNA"/>
</dbReference>
<evidence type="ECO:0000256" key="16">
    <source>
        <dbReference type="ARBA" id="ARBA00034103"/>
    </source>
</evidence>
<evidence type="ECO:0000256" key="20">
    <source>
        <dbReference type="ARBA" id="ARBA00037863"/>
    </source>
</evidence>
<evidence type="ECO:0000256" key="2">
    <source>
        <dbReference type="ARBA" id="ARBA00008025"/>
    </source>
</evidence>
<dbReference type="GO" id="GO:0005765">
    <property type="term" value="C:lysosomal membrane"/>
    <property type="evidence" value="ECO:0007669"/>
    <property type="project" value="UniProtKB-SubCell"/>
</dbReference>
<keyword evidence="11" id="KW-0333">Golgi apparatus</keyword>
<proteinExistence type="inferred from homology"/>
<keyword evidence="9 25" id="KW-1133">Transmembrane helix</keyword>
<evidence type="ECO:0000256" key="14">
    <source>
        <dbReference type="ARBA" id="ARBA00023228"/>
    </source>
</evidence>
<evidence type="ECO:0000256" key="18">
    <source>
        <dbReference type="ARBA" id="ARBA00037803"/>
    </source>
</evidence>
<feature type="non-terminal residue" evidence="28">
    <location>
        <position position="215"/>
    </location>
</feature>
<evidence type="ECO:0000256" key="15">
    <source>
        <dbReference type="ARBA" id="ARBA00023329"/>
    </source>
</evidence>
<dbReference type="Proteomes" id="UP000054359">
    <property type="component" value="Unassembled WGS sequence"/>
</dbReference>
<evidence type="ECO:0000256" key="22">
    <source>
        <dbReference type="ARBA" id="ARBA00039269"/>
    </source>
</evidence>
<keyword evidence="8" id="KW-0735">Signal-anchor</keyword>
<keyword evidence="7" id="KW-0653">Protein transport</keyword>
<dbReference type="PANTHER" id="PTHR21136:SF179">
    <property type="entry name" value="VESICLE ASSOCIATED MEMBRANE PROTEIN 7-RELATED"/>
    <property type="match status" value="1"/>
</dbReference>
<dbReference type="CDD" id="cd14824">
    <property type="entry name" value="Longin"/>
    <property type="match status" value="1"/>
</dbReference>
<dbReference type="GO" id="GO:0045202">
    <property type="term" value="C:synapse"/>
    <property type="evidence" value="ECO:0007669"/>
    <property type="project" value="UniProtKB-SubCell"/>
</dbReference>
<dbReference type="OrthoDB" id="248747at2759"/>
<evidence type="ECO:0000256" key="7">
    <source>
        <dbReference type="ARBA" id="ARBA00022927"/>
    </source>
</evidence>
<feature type="transmembrane region" description="Helical" evidence="25">
    <location>
        <begin position="189"/>
        <end position="214"/>
    </location>
</feature>